<dbReference type="EMBL" id="DVOD01000026">
    <property type="protein sequence ID" value="HIU92195.1"/>
    <property type="molecule type" value="Genomic_DNA"/>
</dbReference>
<reference evidence="9" key="2">
    <citation type="journal article" date="2021" name="PeerJ">
        <title>Extensive microbial diversity within the chicken gut microbiome revealed by metagenomics and culture.</title>
        <authorList>
            <person name="Gilroy R."/>
            <person name="Ravi A."/>
            <person name="Getino M."/>
            <person name="Pursley I."/>
            <person name="Horton D.L."/>
            <person name="Alikhan N.F."/>
            <person name="Baker D."/>
            <person name="Gharbi K."/>
            <person name="Hall N."/>
            <person name="Watson M."/>
            <person name="Adriaenssens E.M."/>
            <person name="Foster-Nyarko E."/>
            <person name="Jarju S."/>
            <person name="Secka A."/>
            <person name="Antonio M."/>
            <person name="Oren A."/>
            <person name="Chaudhuri R.R."/>
            <person name="La Ragione R."/>
            <person name="Hildebrand F."/>
            <person name="Pallen M.J."/>
        </authorList>
    </citation>
    <scope>NUCLEOTIDE SEQUENCE</scope>
    <source>
        <strain evidence="9">CHK154-7741</strain>
    </source>
</reference>
<dbReference type="PIRSF" id="PIRSF000106">
    <property type="entry name" value="ME"/>
    <property type="match status" value="1"/>
</dbReference>
<dbReference type="InterPro" id="IPR001891">
    <property type="entry name" value="Malic_OxRdtase"/>
</dbReference>
<dbReference type="SUPFAM" id="SSF53223">
    <property type="entry name" value="Aminoacid dehydrogenase-like, N-terminal domain"/>
    <property type="match status" value="1"/>
</dbReference>
<dbReference type="InterPro" id="IPR046346">
    <property type="entry name" value="Aminoacid_DH-like_N_sf"/>
</dbReference>
<evidence type="ECO:0000259" key="7">
    <source>
        <dbReference type="SMART" id="SM00919"/>
    </source>
</evidence>
<feature type="binding site" evidence="5">
    <location>
        <position position="290"/>
    </location>
    <ligand>
        <name>(S)-malate</name>
        <dbReference type="ChEBI" id="CHEBI:15589"/>
    </ligand>
</feature>
<dbReference type="AlphaFoldDB" id="A0A9D1MZT8"/>
<comment type="cofactor">
    <cofactor evidence="1">
        <name>Mn(2+)</name>
        <dbReference type="ChEBI" id="CHEBI:29035"/>
    </cofactor>
</comment>
<evidence type="ECO:0000313" key="9">
    <source>
        <dbReference type="EMBL" id="HIU92195.1"/>
    </source>
</evidence>
<dbReference type="PANTHER" id="PTHR43237">
    <property type="entry name" value="NADP-DEPENDENT MALIC ENZYME"/>
    <property type="match status" value="1"/>
</dbReference>
<dbReference type="SMART" id="SM01274">
    <property type="entry name" value="malic"/>
    <property type="match status" value="1"/>
</dbReference>
<dbReference type="Pfam" id="PF00390">
    <property type="entry name" value="malic"/>
    <property type="match status" value="1"/>
</dbReference>
<dbReference type="InterPro" id="IPR036291">
    <property type="entry name" value="NAD(P)-bd_dom_sf"/>
</dbReference>
<gene>
    <name evidence="9" type="ORF">IAD26_03560</name>
</gene>
<dbReference type="GO" id="GO:0016616">
    <property type="term" value="F:oxidoreductase activity, acting on the CH-OH group of donors, NAD or NADP as acceptor"/>
    <property type="evidence" value="ECO:0007669"/>
    <property type="project" value="InterPro"/>
</dbReference>
<dbReference type="GO" id="GO:0051287">
    <property type="term" value="F:NAD binding"/>
    <property type="evidence" value="ECO:0007669"/>
    <property type="project" value="InterPro"/>
</dbReference>
<dbReference type="PANTHER" id="PTHR43237:SF4">
    <property type="entry name" value="NADP-DEPENDENT MALIC ENZYME"/>
    <property type="match status" value="1"/>
</dbReference>
<dbReference type="GO" id="GO:0046872">
    <property type="term" value="F:metal ion binding"/>
    <property type="evidence" value="ECO:0007669"/>
    <property type="project" value="UniProtKB-KW"/>
</dbReference>
<dbReference type="CDD" id="cd05311">
    <property type="entry name" value="NAD_bind_2_malic_enz"/>
    <property type="match status" value="1"/>
</dbReference>
<comment type="caution">
    <text evidence="9">The sequence shown here is derived from an EMBL/GenBank/DDBJ whole genome shotgun (WGS) entry which is preliminary data.</text>
</comment>
<dbReference type="PROSITE" id="PS00331">
    <property type="entry name" value="MALIC_ENZYMES"/>
    <property type="match status" value="1"/>
</dbReference>
<dbReference type="SUPFAM" id="SSF51735">
    <property type="entry name" value="NAD(P)-binding Rossmann-fold domains"/>
    <property type="match status" value="1"/>
</dbReference>
<dbReference type="Gene3D" id="3.40.50.10380">
    <property type="entry name" value="Malic enzyme, N-terminal domain"/>
    <property type="match status" value="1"/>
</dbReference>
<keyword evidence="3 6" id="KW-0479">Metal-binding</keyword>
<evidence type="ECO:0000256" key="3">
    <source>
        <dbReference type="ARBA" id="ARBA00022723"/>
    </source>
</evidence>
<comment type="cofactor">
    <cofactor evidence="6">
        <name>Mg(2+)</name>
        <dbReference type="ChEBI" id="CHEBI:18420"/>
    </cofactor>
    <cofactor evidence="6">
        <name>Mn(2+)</name>
        <dbReference type="ChEBI" id="CHEBI:29035"/>
    </cofactor>
    <text evidence="6">Divalent metal cations. Prefers magnesium or manganese.</text>
</comment>
<feature type="binding site" evidence="5">
    <location>
        <position position="260"/>
    </location>
    <ligand>
        <name>(S)-malate</name>
        <dbReference type="ChEBI" id="CHEBI:15589"/>
    </ligand>
</feature>
<evidence type="ECO:0000256" key="1">
    <source>
        <dbReference type="ARBA" id="ARBA00001936"/>
    </source>
</evidence>
<dbReference type="GO" id="GO:0004470">
    <property type="term" value="F:malic enzyme activity"/>
    <property type="evidence" value="ECO:0007669"/>
    <property type="project" value="InterPro"/>
</dbReference>
<sequence length="360" mass="38831">MIDPAKLKGNIQERSLELHELSGGVIETELTEEKRNKPVAIVSDGTAVLGFGNIGASASIPVMEGKAALYAELADVDSMVFCIKSQDTQDVIKIVELFADSFSGIHLEDIAAPACFEIENTLTDRLNIPVFHDDQHGTAIIVLAGLLNALVLEDKKLSDIKIVIAGAGAAGNAVAKLLLFAGAKNIIMDDASGVIYKGREQNDKYSEELAQVTNLNDLHGDLKDAVKNADVFIGLSKGGILTEEMIQSMEYKPVVFALANPEPEILPDEAKHAGAYIVSTGRSDFENQINNALAFPGFFKGLIDAKIKKVTNEIKLECALMIASMVPTDELTPENIMPDALDRMIPLQIARVIKEKFGNN</sequence>
<dbReference type="Proteomes" id="UP000886748">
    <property type="component" value="Unassembled WGS sequence"/>
</dbReference>
<dbReference type="SMART" id="SM00919">
    <property type="entry name" value="Malic_M"/>
    <property type="match status" value="1"/>
</dbReference>
<accession>A0A9D1MZT8</accession>
<feature type="binding site" evidence="6">
    <location>
        <position position="108"/>
    </location>
    <ligand>
        <name>a divalent metal cation</name>
        <dbReference type="ChEBI" id="CHEBI:60240"/>
    </ligand>
</feature>
<dbReference type="InterPro" id="IPR051674">
    <property type="entry name" value="Malate_Decarboxylase"/>
</dbReference>
<evidence type="ECO:0000256" key="2">
    <source>
        <dbReference type="ARBA" id="ARBA00008785"/>
    </source>
</evidence>
<keyword evidence="4" id="KW-0560">Oxidoreductase</keyword>
<dbReference type="Gene3D" id="3.40.50.720">
    <property type="entry name" value="NAD(P)-binding Rossmann-like Domain"/>
    <property type="match status" value="1"/>
</dbReference>
<evidence type="ECO:0000256" key="5">
    <source>
        <dbReference type="PIRSR" id="PIRSR000106-2"/>
    </source>
</evidence>
<proteinExistence type="inferred from homology"/>
<organism evidence="9 10">
    <name type="scientific">Candidatus Limenecus avicola</name>
    <dbReference type="NCBI Taxonomy" id="2840847"/>
    <lineage>
        <taxon>Bacteria</taxon>
        <taxon>Bacillati</taxon>
        <taxon>Bacillota</taxon>
        <taxon>Clostridia</taxon>
        <taxon>Eubacteriales</taxon>
        <taxon>Clostridiaceae</taxon>
        <taxon>Clostridiaceae incertae sedis</taxon>
        <taxon>Candidatus Limenecus</taxon>
    </lineage>
</organism>
<dbReference type="InterPro" id="IPR045213">
    <property type="entry name" value="Malic_NAD-bd_bact_type"/>
</dbReference>
<dbReference type="Pfam" id="PF03949">
    <property type="entry name" value="Malic_M"/>
    <property type="match status" value="1"/>
</dbReference>
<name>A0A9D1MZT8_9CLOT</name>
<dbReference type="InterPro" id="IPR015884">
    <property type="entry name" value="Malic_enzyme_CS"/>
</dbReference>
<feature type="domain" description="Malic enzyme NAD-binding" evidence="7">
    <location>
        <begin position="135"/>
        <end position="358"/>
    </location>
</feature>
<dbReference type="InterPro" id="IPR037062">
    <property type="entry name" value="Malic_N_dom_sf"/>
</dbReference>
<feature type="domain" description="Malic enzyme N-terminal" evidence="8">
    <location>
        <begin position="23"/>
        <end position="123"/>
    </location>
</feature>
<evidence type="ECO:0000256" key="4">
    <source>
        <dbReference type="ARBA" id="ARBA00023002"/>
    </source>
</evidence>
<evidence type="ECO:0000256" key="6">
    <source>
        <dbReference type="PIRSR" id="PIRSR000106-3"/>
    </source>
</evidence>
<evidence type="ECO:0000313" key="10">
    <source>
        <dbReference type="Proteomes" id="UP000886748"/>
    </source>
</evidence>
<dbReference type="InterPro" id="IPR012302">
    <property type="entry name" value="Malic_NAD-bd"/>
</dbReference>
<evidence type="ECO:0000259" key="8">
    <source>
        <dbReference type="SMART" id="SM01274"/>
    </source>
</evidence>
<reference evidence="9" key="1">
    <citation type="submission" date="2020-10" db="EMBL/GenBank/DDBJ databases">
        <authorList>
            <person name="Gilroy R."/>
        </authorList>
    </citation>
    <scope>NUCLEOTIDE SEQUENCE</scope>
    <source>
        <strain evidence="9">CHK154-7741</strain>
    </source>
</reference>
<dbReference type="InterPro" id="IPR012301">
    <property type="entry name" value="Malic_N_dom"/>
</dbReference>
<comment type="similarity">
    <text evidence="2">Belongs to the malic enzymes family.</text>
</comment>
<feature type="binding site" evidence="6">
    <location>
        <position position="134"/>
    </location>
    <ligand>
        <name>a divalent metal cation</name>
        <dbReference type="ChEBI" id="CHEBI:60240"/>
    </ligand>
</feature>
<protein>
    <submittedName>
        <fullName evidence="9">NADP-dependent malic enzyme</fullName>
    </submittedName>
</protein>
<feature type="binding site" evidence="6">
    <location>
        <position position="109"/>
    </location>
    <ligand>
        <name>a divalent metal cation</name>
        <dbReference type="ChEBI" id="CHEBI:60240"/>
    </ligand>
</feature>